<feature type="compositionally biased region" description="Gly residues" evidence="4">
    <location>
        <begin position="51"/>
        <end position="63"/>
    </location>
</feature>
<proteinExistence type="inferred from homology"/>
<dbReference type="InterPro" id="IPR051601">
    <property type="entry name" value="Serine_prot/Carboxylest_S33"/>
</dbReference>
<dbReference type="GO" id="GO:0006508">
    <property type="term" value="P:proteolysis"/>
    <property type="evidence" value="ECO:0007669"/>
    <property type="project" value="UniProtKB-KW"/>
</dbReference>
<dbReference type="EMBL" id="FWFG01000001">
    <property type="protein sequence ID" value="SLM87663.1"/>
    <property type="molecule type" value="Genomic_DNA"/>
</dbReference>
<dbReference type="AlphaFoldDB" id="A0A1X6WSR4"/>
<dbReference type="Proteomes" id="UP000195981">
    <property type="component" value="Unassembled WGS sequence"/>
</dbReference>
<dbReference type="GO" id="GO:0008233">
    <property type="term" value="F:peptidase activity"/>
    <property type="evidence" value="ECO:0007669"/>
    <property type="project" value="UniProtKB-KW"/>
</dbReference>
<comment type="similarity">
    <text evidence="1">Belongs to the peptidase S33 family.</text>
</comment>
<evidence type="ECO:0000256" key="2">
    <source>
        <dbReference type="ARBA" id="ARBA00022729"/>
    </source>
</evidence>
<dbReference type="OrthoDB" id="3252468at2"/>
<evidence type="ECO:0000259" key="6">
    <source>
        <dbReference type="Pfam" id="PF00561"/>
    </source>
</evidence>
<keyword evidence="9" id="KW-1185">Reference proteome</keyword>
<evidence type="ECO:0000256" key="4">
    <source>
        <dbReference type="SAM" id="MobiDB-lite"/>
    </source>
</evidence>
<dbReference type="RefSeq" id="WP_087101478.1">
    <property type="nucleotide sequence ID" value="NZ_FWFG01000001.1"/>
</dbReference>
<evidence type="ECO:0000259" key="7">
    <source>
        <dbReference type="Pfam" id="PF08386"/>
    </source>
</evidence>
<dbReference type="Gene3D" id="3.40.50.1820">
    <property type="entry name" value="alpha/beta hydrolase"/>
    <property type="match status" value="1"/>
</dbReference>
<sequence>MVTHRPARLATALAASALVLAGCGVLPFGGGTGTGGSDGGASSSASSTDGSAGGGSASGGTGTSDGALPKAGTSHAAGLKTDPAEDQAYASYYGQSIDWQPCEDYAGAQCGTLTVPKAWDDPSTGDLELAMVKVPATGQRTGTLFMNPGGPGGSGVSFVGDSATMIVGSDVREKYDMVGFDPRGVAGSSPVRCLDDAQTDEYLSATYDMTTPEGLEEGRTWAKTVADSCAQNSGDLLEYVDTLSAARDMDVMRAAVDSEKLDYLGFSYGTYLGATYADLYPSRAGRMVLDGAIDPTLTGDQIAEGQAGGFEVATERFAAWCVEQGSETCPLKGDATQGVQQIRDFFAATSEQPVATDDPQRPLTGALARSGVLVGLYNDENWPYVAQGLQEAMTGDGTLLLQLADMSSERDADGTYASNGSFAITAVNCLDHPAVEDEAWMKEDSARMAQEYPTFGPMLGYNGLTCGAWPAGPLREPAPLDAKGSGPILVVGTTYDPATPYPWAQALAEQLDDGHLITWNGDGHTAYGRSGGCVEDAVDQYLLAGTVPAEGLTCE</sequence>
<dbReference type="InterPro" id="IPR000073">
    <property type="entry name" value="AB_hydrolase_1"/>
</dbReference>
<dbReference type="Pfam" id="PF08386">
    <property type="entry name" value="Abhydrolase_4"/>
    <property type="match status" value="1"/>
</dbReference>
<reference evidence="8 9" key="1">
    <citation type="submission" date="2017-02" db="EMBL/GenBank/DDBJ databases">
        <authorList>
            <person name="Peterson S.W."/>
        </authorList>
    </citation>
    <scope>NUCLEOTIDE SEQUENCE [LARGE SCALE GENOMIC DNA]</scope>
    <source>
        <strain evidence="8 9">CIP104813</strain>
    </source>
</reference>
<feature type="domain" description="Peptidase S33 tripeptidyl aminopeptidase-like C-terminal" evidence="7">
    <location>
        <begin position="453"/>
        <end position="554"/>
    </location>
</feature>
<evidence type="ECO:0000256" key="1">
    <source>
        <dbReference type="ARBA" id="ARBA00010088"/>
    </source>
</evidence>
<evidence type="ECO:0000313" key="9">
    <source>
        <dbReference type="Proteomes" id="UP000195981"/>
    </source>
</evidence>
<dbReference type="InterPro" id="IPR013595">
    <property type="entry name" value="Pept_S33_TAP-like_C"/>
</dbReference>
<organism evidence="8 9">
    <name type="scientific">Brachybacterium nesterenkovii</name>
    <dbReference type="NCBI Taxonomy" id="47847"/>
    <lineage>
        <taxon>Bacteria</taxon>
        <taxon>Bacillati</taxon>
        <taxon>Actinomycetota</taxon>
        <taxon>Actinomycetes</taxon>
        <taxon>Micrococcales</taxon>
        <taxon>Dermabacteraceae</taxon>
        <taxon>Brachybacterium</taxon>
    </lineage>
</organism>
<dbReference type="InterPro" id="IPR029058">
    <property type="entry name" value="AB_hydrolase_fold"/>
</dbReference>
<keyword evidence="2 5" id="KW-0732">Signal</keyword>
<dbReference type="PANTHER" id="PTHR43248:SF29">
    <property type="entry name" value="TRIPEPTIDYL AMINOPEPTIDASE"/>
    <property type="match status" value="1"/>
</dbReference>
<dbReference type="PROSITE" id="PS51257">
    <property type="entry name" value="PROKAR_LIPOPROTEIN"/>
    <property type="match status" value="1"/>
</dbReference>
<dbReference type="PANTHER" id="PTHR43248">
    <property type="entry name" value="2-SUCCINYL-6-HYDROXY-2,4-CYCLOHEXADIENE-1-CARBOXYLATE SYNTHASE"/>
    <property type="match status" value="1"/>
</dbReference>
<gene>
    <name evidence="8" type="ORF">FM110_00055</name>
</gene>
<dbReference type="SUPFAM" id="SSF53474">
    <property type="entry name" value="alpha/beta-Hydrolases"/>
    <property type="match status" value="1"/>
</dbReference>
<feature type="domain" description="AB hydrolase-1" evidence="6">
    <location>
        <begin position="143"/>
        <end position="325"/>
    </location>
</feature>
<evidence type="ECO:0000256" key="5">
    <source>
        <dbReference type="SAM" id="SignalP"/>
    </source>
</evidence>
<dbReference type="Pfam" id="PF00561">
    <property type="entry name" value="Abhydrolase_1"/>
    <property type="match status" value="1"/>
</dbReference>
<accession>A0A1X6WSR4</accession>
<evidence type="ECO:0000256" key="3">
    <source>
        <dbReference type="ARBA" id="ARBA00022801"/>
    </source>
</evidence>
<evidence type="ECO:0000313" key="8">
    <source>
        <dbReference type="EMBL" id="SLM87663.1"/>
    </source>
</evidence>
<feature type="chain" id="PRO_5039363280" evidence="5">
    <location>
        <begin position="22"/>
        <end position="555"/>
    </location>
</feature>
<feature type="compositionally biased region" description="Low complexity" evidence="4">
    <location>
        <begin position="40"/>
        <end position="50"/>
    </location>
</feature>
<feature type="region of interest" description="Disordered" evidence="4">
    <location>
        <begin position="34"/>
        <end position="80"/>
    </location>
</feature>
<feature type="signal peptide" evidence="5">
    <location>
        <begin position="1"/>
        <end position="21"/>
    </location>
</feature>
<keyword evidence="8" id="KW-0645">Protease</keyword>
<dbReference type="EC" id="3.4.-.-" evidence="8"/>
<keyword evidence="3 8" id="KW-0378">Hydrolase</keyword>
<protein>
    <submittedName>
        <fullName evidence="8">Probable exported protease</fullName>
        <ecNumber evidence="8">3.4.-.-</ecNumber>
    </submittedName>
</protein>
<name>A0A1X6WSR4_9MICO</name>